<name>A0AAE0NUN2_9PEZI</name>
<proteinExistence type="predicted"/>
<feature type="compositionally biased region" description="Low complexity" evidence="1">
    <location>
        <begin position="213"/>
        <end position="223"/>
    </location>
</feature>
<dbReference type="Proteomes" id="UP001285441">
    <property type="component" value="Unassembled WGS sequence"/>
</dbReference>
<reference evidence="2" key="2">
    <citation type="submission" date="2023-06" db="EMBL/GenBank/DDBJ databases">
        <authorList>
            <consortium name="Lawrence Berkeley National Laboratory"/>
            <person name="Haridas S."/>
            <person name="Hensen N."/>
            <person name="Bonometti L."/>
            <person name="Westerberg I."/>
            <person name="Brannstrom I.O."/>
            <person name="Guillou S."/>
            <person name="Cros-Aarteil S."/>
            <person name="Calhoun S."/>
            <person name="Kuo A."/>
            <person name="Mondo S."/>
            <person name="Pangilinan J."/>
            <person name="Riley R."/>
            <person name="LaButti K."/>
            <person name="Andreopoulos B."/>
            <person name="Lipzen A."/>
            <person name="Chen C."/>
            <person name="Yanf M."/>
            <person name="Daum C."/>
            <person name="Ng V."/>
            <person name="Clum A."/>
            <person name="Steindorff A."/>
            <person name="Ohm R."/>
            <person name="Martin F."/>
            <person name="Silar P."/>
            <person name="Natvig D."/>
            <person name="Lalanne C."/>
            <person name="Gautier V."/>
            <person name="Ament-velasquez S.L."/>
            <person name="Kruys A."/>
            <person name="Hutchinson M.I."/>
            <person name="Powell A.J."/>
            <person name="Barry K."/>
            <person name="Miller A.N."/>
            <person name="Grigoriev I.V."/>
            <person name="Debuchy R."/>
            <person name="Gladieux P."/>
            <person name="Thoren M.H."/>
            <person name="Johannesson H."/>
        </authorList>
    </citation>
    <scope>NUCLEOTIDE SEQUENCE</scope>
    <source>
        <strain evidence="2">CBS 232.78</strain>
    </source>
</reference>
<accession>A0AAE0NUN2</accession>
<protein>
    <submittedName>
        <fullName evidence="2">Uncharacterized protein</fullName>
    </submittedName>
</protein>
<evidence type="ECO:0000256" key="1">
    <source>
        <dbReference type="SAM" id="MobiDB-lite"/>
    </source>
</evidence>
<reference evidence="2" key="1">
    <citation type="journal article" date="2023" name="Mol. Phylogenet. Evol.">
        <title>Genome-scale phylogeny and comparative genomics of the fungal order Sordariales.</title>
        <authorList>
            <person name="Hensen N."/>
            <person name="Bonometti L."/>
            <person name="Westerberg I."/>
            <person name="Brannstrom I.O."/>
            <person name="Guillou S."/>
            <person name="Cros-Aarteil S."/>
            <person name="Calhoun S."/>
            <person name="Haridas S."/>
            <person name="Kuo A."/>
            <person name="Mondo S."/>
            <person name="Pangilinan J."/>
            <person name="Riley R."/>
            <person name="LaButti K."/>
            <person name="Andreopoulos B."/>
            <person name="Lipzen A."/>
            <person name="Chen C."/>
            <person name="Yan M."/>
            <person name="Daum C."/>
            <person name="Ng V."/>
            <person name="Clum A."/>
            <person name="Steindorff A."/>
            <person name="Ohm R.A."/>
            <person name="Martin F."/>
            <person name="Silar P."/>
            <person name="Natvig D.O."/>
            <person name="Lalanne C."/>
            <person name="Gautier V."/>
            <person name="Ament-Velasquez S.L."/>
            <person name="Kruys A."/>
            <person name="Hutchinson M.I."/>
            <person name="Powell A.J."/>
            <person name="Barry K."/>
            <person name="Miller A.N."/>
            <person name="Grigoriev I.V."/>
            <person name="Debuchy R."/>
            <person name="Gladieux P."/>
            <person name="Hiltunen Thoren M."/>
            <person name="Johannesson H."/>
        </authorList>
    </citation>
    <scope>NUCLEOTIDE SEQUENCE</scope>
    <source>
        <strain evidence="2">CBS 232.78</strain>
    </source>
</reference>
<organism evidence="2 3">
    <name type="scientific">Podospora didyma</name>
    <dbReference type="NCBI Taxonomy" id="330526"/>
    <lineage>
        <taxon>Eukaryota</taxon>
        <taxon>Fungi</taxon>
        <taxon>Dikarya</taxon>
        <taxon>Ascomycota</taxon>
        <taxon>Pezizomycotina</taxon>
        <taxon>Sordariomycetes</taxon>
        <taxon>Sordariomycetidae</taxon>
        <taxon>Sordariales</taxon>
        <taxon>Podosporaceae</taxon>
        <taxon>Podospora</taxon>
    </lineage>
</organism>
<keyword evidence="3" id="KW-1185">Reference proteome</keyword>
<gene>
    <name evidence="2" type="ORF">B0H63DRAFT_168328</name>
</gene>
<comment type="caution">
    <text evidence="2">The sequence shown here is derived from an EMBL/GenBank/DDBJ whole genome shotgun (WGS) entry which is preliminary data.</text>
</comment>
<sequence length="287" mass="30814">MPPRRCGPWTAISSPVHIPSPGTLPTAARISETSKLCDFIAGGPITKRARNDRSGWFNYHAYNYEKETLEWIADVIDNQNLVANKILASELTTALYFMHCSLAIQRLHKTTAPIPVLVFTYSHIAATTWTRISEFVFDNVSKTMTIRQSIASKIPQKYDDPIVHNIVRWMFPSRVVAAAAAAPGASTGASGALPHNVISGRATPTAQGSHGQTQTSSPPRATATPPPQQRQQGSTSHRGIPSRTAGSPSASSRPSSHASSTNSRPPSQASNQGTGKRPGPGELGYRI</sequence>
<feature type="compositionally biased region" description="Low complexity" evidence="1">
    <location>
        <begin position="241"/>
        <end position="267"/>
    </location>
</feature>
<dbReference type="AlphaFoldDB" id="A0AAE0NUN2"/>
<feature type="compositionally biased region" description="Polar residues" evidence="1">
    <location>
        <begin position="202"/>
        <end position="212"/>
    </location>
</feature>
<feature type="region of interest" description="Disordered" evidence="1">
    <location>
        <begin position="185"/>
        <end position="287"/>
    </location>
</feature>
<feature type="compositionally biased region" description="Gly residues" evidence="1">
    <location>
        <begin position="276"/>
        <end position="287"/>
    </location>
</feature>
<evidence type="ECO:0000313" key="3">
    <source>
        <dbReference type="Proteomes" id="UP001285441"/>
    </source>
</evidence>
<evidence type="ECO:0000313" key="2">
    <source>
        <dbReference type="EMBL" id="KAK3388031.1"/>
    </source>
</evidence>
<dbReference type="EMBL" id="JAULSW010000003">
    <property type="protein sequence ID" value="KAK3388031.1"/>
    <property type="molecule type" value="Genomic_DNA"/>
</dbReference>